<reference evidence="7" key="1">
    <citation type="submission" date="2017-04" db="EMBL/GenBank/DDBJ databases">
        <authorList>
            <person name="Varghese N."/>
            <person name="Submissions S."/>
        </authorList>
    </citation>
    <scope>NUCLEOTIDE SEQUENCE [LARGE SCALE GENOMIC DNA]</scope>
    <source>
        <strain evidence="7">UI2</strain>
    </source>
</reference>
<keyword evidence="2 4" id="KW-0238">DNA-binding</keyword>
<dbReference type="PANTHER" id="PTHR30055:SF234">
    <property type="entry name" value="HTH-TYPE TRANSCRIPTIONAL REGULATOR BETI"/>
    <property type="match status" value="1"/>
</dbReference>
<dbReference type="PANTHER" id="PTHR30055">
    <property type="entry name" value="HTH-TYPE TRANSCRIPTIONAL REGULATOR RUTR"/>
    <property type="match status" value="1"/>
</dbReference>
<evidence type="ECO:0000256" key="1">
    <source>
        <dbReference type="ARBA" id="ARBA00023015"/>
    </source>
</evidence>
<name>A0A1Y6FQC0_9SPHN</name>
<dbReference type="InterPro" id="IPR036271">
    <property type="entry name" value="Tet_transcr_reg_TetR-rel_C_sf"/>
</dbReference>
<feature type="DNA-binding region" description="H-T-H motif" evidence="4">
    <location>
        <begin position="38"/>
        <end position="57"/>
    </location>
</feature>
<feature type="domain" description="HTH tetR-type" evidence="5">
    <location>
        <begin position="15"/>
        <end position="75"/>
    </location>
</feature>
<dbReference type="PRINTS" id="PR00455">
    <property type="entry name" value="HTHTETR"/>
</dbReference>
<dbReference type="GO" id="GO:0000976">
    <property type="term" value="F:transcription cis-regulatory region binding"/>
    <property type="evidence" value="ECO:0007669"/>
    <property type="project" value="TreeGrafter"/>
</dbReference>
<keyword evidence="7" id="KW-1185">Reference proteome</keyword>
<dbReference type="InterPro" id="IPR009057">
    <property type="entry name" value="Homeodomain-like_sf"/>
</dbReference>
<dbReference type="Proteomes" id="UP000194469">
    <property type="component" value="Unassembled WGS sequence"/>
</dbReference>
<dbReference type="GO" id="GO:0003700">
    <property type="term" value="F:DNA-binding transcription factor activity"/>
    <property type="evidence" value="ECO:0007669"/>
    <property type="project" value="TreeGrafter"/>
</dbReference>
<sequence length="203" mass="22179">MIRKPLGRPTKAEARARTEELLDTARAIFSRRGFAGTSIDEVAATLRASKHTVYRRFPTKLELLEAVVDRDVGMFVLTLRGASAGIDEPLTALRSAARAYFAFGLDADYAALYGAIVTEAATNPPLRAKLDTWADAALAPFREMIAEAFPGADPKESSEILADLLDGAADRARWSSANAGRNSEDVFEARWSQFARLMKLETL</sequence>
<dbReference type="AlphaFoldDB" id="A0A1Y6FQC0"/>
<dbReference type="Gene3D" id="1.10.357.10">
    <property type="entry name" value="Tetracycline Repressor, domain 2"/>
    <property type="match status" value="1"/>
</dbReference>
<evidence type="ECO:0000313" key="6">
    <source>
        <dbReference type="EMBL" id="SMQ76456.1"/>
    </source>
</evidence>
<dbReference type="Pfam" id="PF00440">
    <property type="entry name" value="TetR_N"/>
    <property type="match status" value="1"/>
</dbReference>
<protein>
    <submittedName>
        <fullName evidence="6">Transcriptional regulator, TetR family</fullName>
    </submittedName>
</protein>
<dbReference type="SUPFAM" id="SSF46689">
    <property type="entry name" value="Homeodomain-like"/>
    <property type="match status" value="1"/>
</dbReference>
<organism evidence="6 7">
    <name type="scientific">Sphingopyxis terrae subsp. ummariensis</name>
    <dbReference type="NCBI Taxonomy" id="429001"/>
    <lineage>
        <taxon>Bacteria</taxon>
        <taxon>Pseudomonadati</taxon>
        <taxon>Pseudomonadota</taxon>
        <taxon>Alphaproteobacteria</taxon>
        <taxon>Sphingomonadales</taxon>
        <taxon>Sphingomonadaceae</taxon>
        <taxon>Sphingopyxis</taxon>
    </lineage>
</organism>
<dbReference type="RefSeq" id="WP_086456935.1">
    <property type="nucleotide sequence ID" value="NZ_FXWL01000002.1"/>
</dbReference>
<dbReference type="PROSITE" id="PS50977">
    <property type="entry name" value="HTH_TETR_2"/>
    <property type="match status" value="1"/>
</dbReference>
<evidence type="ECO:0000256" key="4">
    <source>
        <dbReference type="PROSITE-ProRule" id="PRU00335"/>
    </source>
</evidence>
<dbReference type="EMBL" id="FXWL01000002">
    <property type="protein sequence ID" value="SMQ76456.1"/>
    <property type="molecule type" value="Genomic_DNA"/>
</dbReference>
<proteinExistence type="predicted"/>
<dbReference type="InterPro" id="IPR001647">
    <property type="entry name" value="HTH_TetR"/>
</dbReference>
<accession>A0A1Y6FQC0</accession>
<dbReference type="InterPro" id="IPR050109">
    <property type="entry name" value="HTH-type_TetR-like_transc_reg"/>
</dbReference>
<dbReference type="SUPFAM" id="SSF48498">
    <property type="entry name" value="Tetracyclin repressor-like, C-terminal domain"/>
    <property type="match status" value="1"/>
</dbReference>
<evidence type="ECO:0000259" key="5">
    <source>
        <dbReference type="PROSITE" id="PS50977"/>
    </source>
</evidence>
<evidence type="ECO:0000313" key="7">
    <source>
        <dbReference type="Proteomes" id="UP000194469"/>
    </source>
</evidence>
<evidence type="ECO:0000256" key="2">
    <source>
        <dbReference type="ARBA" id="ARBA00023125"/>
    </source>
</evidence>
<gene>
    <name evidence="6" type="ORF">SAMN06295984_1895</name>
</gene>
<evidence type="ECO:0000256" key="3">
    <source>
        <dbReference type="ARBA" id="ARBA00023163"/>
    </source>
</evidence>
<dbReference type="GeneID" id="303002204"/>
<keyword evidence="3" id="KW-0804">Transcription</keyword>
<keyword evidence="1" id="KW-0805">Transcription regulation</keyword>